<reference evidence="3" key="2">
    <citation type="submission" date="2021-03" db="UniProtKB">
        <authorList>
            <consortium name="EnsemblPlants"/>
        </authorList>
    </citation>
    <scope>IDENTIFICATION</scope>
</reference>
<accession>A0A803PRF4</accession>
<keyword evidence="2" id="KW-1133">Transmembrane helix</keyword>
<reference evidence="3" key="1">
    <citation type="submission" date="2018-11" db="EMBL/GenBank/DDBJ databases">
        <authorList>
            <person name="Grassa J C."/>
        </authorList>
    </citation>
    <scope>NUCLEOTIDE SEQUENCE [LARGE SCALE GENOMIC DNA]</scope>
</reference>
<dbReference type="Proteomes" id="UP000596661">
    <property type="component" value="Chromosome 5"/>
</dbReference>
<evidence type="ECO:0000256" key="1">
    <source>
        <dbReference type="SAM" id="MobiDB-lite"/>
    </source>
</evidence>
<dbReference type="Gramene" id="evm.model.05.688">
    <property type="protein sequence ID" value="cds.evm.model.05.688"/>
    <property type="gene ID" value="evm.TU.05.688"/>
</dbReference>
<feature type="transmembrane region" description="Helical" evidence="2">
    <location>
        <begin position="20"/>
        <end position="40"/>
    </location>
</feature>
<keyword evidence="2" id="KW-0472">Membrane</keyword>
<dbReference type="EMBL" id="UZAU01000440">
    <property type="status" value="NOT_ANNOTATED_CDS"/>
    <property type="molecule type" value="Genomic_DNA"/>
</dbReference>
<proteinExistence type="predicted"/>
<sequence length="107" mass="12049">MATFIIVDVKSPYNVMLRRLALYDLLAISLIYNLSVNFPMTTGIDFLHRNQGTACECYNTLLSLAKKTSCVYGTRELSMISTARARKTTMTPRVQTMEKTETSPKST</sequence>
<keyword evidence="2" id="KW-0812">Transmembrane</keyword>
<dbReference type="AlphaFoldDB" id="A0A803PRF4"/>
<keyword evidence="4" id="KW-1185">Reference proteome</keyword>
<name>A0A803PRF4_CANSA</name>
<dbReference type="EnsemblPlants" id="evm.model.05.688">
    <property type="protein sequence ID" value="cds.evm.model.05.688"/>
    <property type="gene ID" value="evm.TU.05.688"/>
</dbReference>
<evidence type="ECO:0000313" key="4">
    <source>
        <dbReference type="Proteomes" id="UP000596661"/>
    </source>
</evidence>
<feature type="region of interest" description="Disordered" evidence="1">
    <location>
        <begin position="87"/>
        <end position="107"/>
    </location>
</feature>
<feature type="compositionally biased region" description="Basic and acidic residues" evidence="1">
    <location>
        <begin position="96"/>
        <end position="107"/>
    </location>
</feature>
<organism evidence="3 4">
    <name type="scientific">Cannabis sativa</name>
    <name type="common">Hemp</name>
    <name type="synonym">Marijuana</name>
    <dbReference type="NCBI Taxonomy" id="3483"/>
    <lineage>
        <taxon>Eukaryota</taxon>
        <taxon>Viridiplantae</taxon>
        <taxon>Streptophyta</taxon>
        <taxon>Embryophyta</taxon>
        <taxon>Tracheophyta</taxon>
        <taxon>Spermatophyta</taxon>
        <taxon>Magnoliopsida</taxon>
        <taxon>eudicotyledons</taxon>
        <taxon>Gunneridae</taxon>
        <taxon>Pentapetalae</taxon>
        <taxon>rosids</taxon>
        <taxon>fabids</taxon>
        <taxon>Rosales</taxon>
        <taxon>Cannabaceae</taxon>
        <taxon>Cannabis</taxon>
    </lineage>
</organism>
<evidence type="ECO:0000313" key="3">
    <source>
        <dbReference type="EnsemblPlants" id="cds.evm.model.05.688"/>
    </source>
</evidence>
<protein>
    <submittedName>
        <fullName evidence="3">Uncharacterized protein</fullName>
    </submittedName>
</protein>
<evidence type="ECO:0000256" key="2">
    <source>
        <dbReference type="SAM" id="Phobius"/>
    </source>
</evidence>